<feature type="chain" id="PRO_5027932039" description="Gingipain propeptide domain-containing protein" evidence="2">
    <location>
        <begin position="26"/>
        <end position="263"/>
    </location>
</feature>
<feature type="region of interest" description="Disordered" evidence="1">
    <location>
        <begin position="232"/>
        <end position="263"/>
    </location>
</feature>
<organism evidence="3">
    <name type="scientific">Schlesneria paludicola</name>
    <dbReference type="NCBI Taxonomy" id="360056"/>
    <lineage>
        <taxon>Bacteria</taxon>
        <taxon>Pseudomonadati</taxon>
        <taxon>Planctomycetota</taxon>
        <taxon>Planctomycetia</taxon>
        <taxon>Planctomycetales</taxon>
        <taxon>Planctomycetaceae</taxon>
        <taxon>Schlesneria</taxon>
    </lineage>
</organism>
<comment type="caution">
    <text evidence="3">The sequence shown here is derived from an EMBL/GenBank/DDBJ whole genome shotgun (WGS) entry which is preliminary data.</text>
</comment>
<dbReference type="AlphaFoldDB" id="A0A7C2K0E0"/>
<feature type="signal peptide" evidence="2">
    <location>
        <begin position="1"/>
        <end position="25"/>
    </location>
</feature>
<evidence type="ECO:0000313" key="3">
    <source>
        <dbReference type="EMBL" id="HEN15679.1"/>
    </source>
</evidence>
<gene>
    <name evidence="3" type="ORF">ENQ76_09465</name>
</gene>
<keyword evidence="2" id="KW-0732">Signal</keyword>
<sequence>MPHPLLRLAFAAVCGVCLAPGLTDAQQTKTATNGRYYAYDQHVPPGVAGTMAVNAGKVAPHTVQAVRIHLPTTGTVSFFDGSPDRPVSLAAPAQAGVIVGPLYRLKLSDLPEFPNQEFYPSIELVDRLHPPPGQAERFPVEIEFDDKELAWAASGRMVTRVVYLEQPDRVPLQHLRGEPRVVDLAPFQNAVAEADLLGRPIAIVRLGGRTPDPHFPDPQFWGALAPVVVSRPAQPGDESMTRSPWPTRAGHSPGAIRPTSVLR</sequence>
<evidence type="ECO:0000256" key="2">
    <source>
        <dbReference type="SAM" id="SignalP"/>
    </source>
</evidence>
<dbReference type="EMBL" id="DSOK01000267">
    <property type="protein sequence ID" value="HEN15679.1"/>
    <property type="molecule type" value="Genomic_DNA"/>
</dbReference>
<protein>
    <recommendedName>
        <fullName evidence="4">Gingipain propeptide domain-containing protein</fullName>
    </recommendedName>
</protein>
<reference evidence="3" key="1">
    <citation type="journal article" date="2020" name="mSystems">
        <title>Genome- and Community-Level Interaction Insights into Carbon Utilization and Element Cycling Functions of Hydrothermarchaeota in Hydrothermal Sediment.</title>
        <authorList>
            <person name="Zhou Z."/>
            <person name="Liu Y."/>
            <person name="Xu W."/>
            <person name="Pan J."/>
            <person name="Luo Z.H."/>
            <person name="Li M."/>
        </authorList>
    </citation>
    <scope>NUCLEOTIDE SEQUENCE [LARGE SCALE GENOMIC DNA]</scope>
    <source>
        <strain evidence="3">SpSt-339</strain>
    </source>
</reference>
<name>A0A7C2K0E0_9PLAN</name>
<evidence type="ECO:0008006" key="4">
    <source>
        <dbReference type="Google" id="ProtNLM"/>
    </source>
</evidence>
<proteinExistence type="predicted"/>
<evidence type="ECO:0000256" key="1">
    <source>
        <dbReference type="SAM" id="MobiDB-lite"/>
    </source>
</evidence>
<accession>A0A7C2K0E0</accession>